<feature type="compositionally biased region" description="Pro residues" evidence="1">
    <location>
        <begin position="1"/>
        <end position="12"/>
    </location>
</feature>
<protein>
    <submittedName>
        <fullName evidence="3">Alpha/beta hydrolase fold domain-containing protein</fullName>
    </submittedName>
</protein>
<evidence type="ECO:0000256" key="1">
    <source>
        <dbReference type="SAM" id="MobiDB-lite"/>
    </source>
</evidence>
<feature type="region of interest" description="Disordered" evidence="1">
    <location>
        <begin position="1"/>
        <end position="65"/>
    </location>
</feature>
<proteinExistence type="predicted"/>
<evidence type="ECO:0000313" key="3">
    <source>
        <dbReference type="EMBL" id="MFF8278942.1"/>
    </source>
</evidence>
<feature type="domain" description="Alpha/beta hydrolase fold-3" evidence="2">
    <location>
        <begin position="75"/>
        <end position="121"/>
    </location>
</feature>
<dbReference type="RefSeq" id="WP_391936046.1">
    <property type="nucleotide sequence ID" value="NZ_JBIBSM010000012.1"/>
</dbReference>
<sequence length="121" mass="12587">MPRPAAASPPPRPRPRRRGGGPDGPGPRGRALPIPVRVYRPPGEPARPPGEASTTGRASPPGCLPRPTVVRLLSGGGWVLCCLDTHDGTCRALCRESGAVLVCVDCRLAPEARFPAAVEDA</sequence>
<evidence type="ECO:0000313" key="4">
    <source>
        <dbReference type="Proteomes" id="UP001603013"/>
    </source>
</evidence>
<dbReference type="Proteomes" id="UP001603013">
    <property type="component" value="Unassembled WGS sequence"/>
</dbReference>
<comment type="caution">
    <text evidence="3">The sequence shown here is derived from an EMBL/GenBank/DDBJ whole genome shotgun (WGS) entry which is preliminary data.</text>
</comment>
<accession>A0ABW6YHD5</accession>
<keyword evidence="4" id="KW-1185">Reference proteome</keyword>
<dbReference type="SUPFAM" id="SSF53474">
    <property type="entry name" value="alpha/beta-Hydrolases"/>
    <property type="match status" value="1"/>
</dbReference>
<dbReference type="InterPro" id="IPR029058">
    <property type="entry name" value="AB_hydrolase_fold"/>
</dbReference>
<keyword evidence="3" id="KW-0378">Hydrolase</keyword>
<gene>
    <name evidence="3" type="ORF">ACF05T_22930</name>
</gene>
<reference evidence="3 4" key="1">
    <citation type="submission" date="2024-10" db="EMBL/GenBank/DDBJ databases">
        <title>The Natural Products Discovery Center: Release of the First 8490 Sequenced Strains for Exploring Actinobacteria Biosynthetic Diversity.</title>
        <authorList>
            <person name="Kalkreuter E."/>
            <person name="Kautsar S.A."/>
            <person name="Yang D."/>
            <person name="Bader C.D."/>
            <person name="Teijaro C.N."/>
            <person name="Fluegel L."/>
            <person name="Davis C.M."/>
            <person name="Simpson J.R."/>
            <person name="Lauterbach L."/>
            <person name="Steele A.D."/>
            <person name="Gui C."/>
            <person name="Meng S."/>
            <person name="Li G."/>
            <person name="Viehrig K."/>
            <person name="Ye F."/>
            <person name="Su P."/>
            <person name="Kiefer A.F."/>
            <person name="Nichols A."/>
            <person name="Cepeda A.J."/>
            <person name="Yan W."/>
            <person name="Fan B."/>
            <person name="Jiang Y."/>
            <person name="Adhikari A."/>
            <person name="Zheng C.-J."/>
            <person name="Schuster L."/>
            <person name="Cowan T.M."/>
            <person name="Smanski M.J."/>
            <person name="Chevrette M.G."/>
            <person name="De Carvalho L.P.S."/>
            <person name="Shen B."/>
        </authorList>
    </citation>
    <scope>NUCLEOTIDE SEQUENCE [LARGE SCALE GENOMIC DNA]</scope>
    <source>
        <strain evidence="3 4">NPDC015755</strain>
    </source>
</reference>
<dbReference type="Pfam" id="PF07859">
    <property type="entry name" value="Abhydrolase_3"/>
    <property type="match status" value="1"/>
</dbReference>
<name>A0ABW6YHD5_9ACTN</name>
<dbReference type="Gene3D" id="3.40.50.1820">
    <property type="entry name" value="alpha/beta hydrolase"/>
    <property type="match status" value="1"/>
</dbReference>
<dbReference type="InterPro" id="IPR013094">
    <property type="entry name" value="AB_hydrolase_3"/>
</dbReference>
<evidence type="ECO:0000259" key="2">
    <source>
        <dbReference type="Pfam" id="PF07859"/>
    </source>
</evidence>
<organism evidence="3 4">
    <name type="scientific">Streptomyces lateritius</name>
    <dbReference type="NCBI Taxonomy" id="67313"/>
    <lineage>
        <taxon>Bacteria</taxon>
        <taxon>Bacillati</taxon>
        <taxon>Actinomycetota</taxon>
        <taxon>Actinomycetes</taxon>
        <taxon>Kitasatosporales</taxon>
        <taxon>Streptomycetaceae</taxon>
        <taxon>Streptomyces</taxon>
    </lineage>
</organism>
<dbReference type="GO" id="GO:0016787">
    <property type="term" value="F:hydrolase activity"/>
    <property type="evidence" value="ECO:0007669"/>
    <property type="project" value="UniProtKB-KW"/>
</dbReference>
<dbReference type="EMBL" id="JBIBSM010000012">
    <property type="protein sequence ID" value="MFF8278942.1"/>
    <property type="molecule type" value="Genomic_DNA"/>
</dbReference>